<evidence type="ECO:0000313" key="1">
    <source>
        <dbReference type="EMBL" id="WIV53263.1"/>
    </source>
</evidence>
<organism evidence="1 2">
    <name type="scientific">Amycolatopsis nalaikhensis</name>
    <dbReference type="NCBI Taxonomy" id="715472"/>
    <lineage>
        <taxon>Bacteria</taxon>
        <taxon>Bacillati</taxon>
        <taxon>Actinomycetota</taxon>
        <taxon>Actinomycetes</taxon>
        <taxon>Pseudonocardiales</taxon>
        <taxon>Pseudonocardiaceae</taxon>
        <taxon>Amycolatopsis</taxon>
    </lineage>
</organism>
<dbReference type="Proteomes" id="UP001227101">
    <property type="component" value="Chromosome"/>
</dbReference>
<reference evidence="1 2" key="1">
    <citation type="submission" date="2023-06" db="EMBL/GenBank/DDBJ databases">
        <authorList>
            <person name="Oyuntsetseg B."/>
            <person name="Kim S.B."/>
        </authorList>
    </citation>
    <scope>NUCLEOTIDE SEQUENCE [LARGE SCALE GENOMIC DNA]</scope>
    <source>
        <strain evidence="1 2">2-2</strain>
    </source>
</reference>
<sequence>MRRWCEQNIAALDVVAGGEAGHHAQEDRPKEIGTEIAAWLDRHGLR</sequence>
<protein>
    <recommendedName>
        <fullName evidence="3">Haloalkane dehalogenase</fullName>
    </recommendedName>
</protein>
<name>A0ABY8XA39_9PSEU</name>
<gene>
    <name evidence="1" type="ORF">QP939_30640</name>
</gene>
<proteinExistence type="predicted"/>
<dbReference type="EMBL" id="CP127173">
    <property type="protein sequence ID" value="WIV53263.1"/>
    <property type="molecule type" value="Genomic_DNA"/>
</dbReference>
<evidence type="ECO:0008006" key="3">
    <source>
        <dbReference type="Google" id="ProtNLM"/>
    </source>
</evidence>
<dbReference type="RefSeq" id="WP_285449653.1">
    <property type="nucleotide sequence ID" value="NZ_CP127173.1"/>
</dbReference>
<accession>A0ABY8XA39</accession>
<keyword evidence="2" id="KW-1185">Reference proteome</keyword>
<evidence type="ECO:0000313" key="2">
    <source>
        <dbReference type="Proteomes" id="UP001227101"/>
    </source>
</evidence>